<dbReference type="Proteomes" id="UP001165079">
    <property type="component" value="Unassembled WGS sequence"/>
</dbReference>
<dbReference type="EMBL" id="BSTX01000003">
    <property type="protein sequence ID" value="GLZ79800.1"/>
    <property type="molecule type" value="Genomic_DNA"/>
</dbReference>
<proteinExistence type="inferred from homology"/>
<dbReference type="InterPro" id="IPR042081">
    <property type="entry name" value="RNA_2'-PTrans_C"/>
</dbReference>
<evidence type="ECO:0000256" key="1">
    <source>
        <dbReference type="ARBA" id="ARBA00009836"/>
    </source>
</evidence>
<dbReference type="Gene3D" id="1.10.10.970">
    <property type="entry name" value="RNA 2'-phosphotransferase, Tpt1/KptA family, N-terminal domain"/>
    <property type="match status" value="1"/>
</dbReference>
<dbReference type="InterPro" id="IPR042080">
    <property type="entry name" value="RNA_2'-PTrans_N"/>
</dbReference>
<comment type="caution">
    <text evidence="6">The sequence shown here is derived from an EMBL/GenBank/DDBJ whole genome shotgun (WGS) entry which is preliminary data.</text>
</comment>
<name>A0A9W6SPU7_9ACTN</name>
<comment type="function">
    <text evidence="4 5">Removes the 2'-phosphate from RNA via an intermediate in which the phosphate is ADP-ribosylated by NAD followed by a presumed transesterification to release the RNA and generate ADP-ribose 1''-2''-cyclic phosphate (APPR&gt;P). May function as an ADP-ribosylase.</text>
</comment>
<accession>A0A9W6SPU7</accession>
<evidence type="ECO:0000256" key="2">
    <source>
        <dbReference type="ARBA" id="ARBA00022679"/>
    </source>
</evidence>
<dbReference type="HAMAP" id="MF_00299">
    <property type="entry name" value="KptA"/>
    <property type="match status" value="1"/>
</dbReference>
<organism evidence="6 7">
    <name type="scientific">Actinorhabdospora filicis</name>
    <dbReference type="NCBI Taxonomy" id="1785913"/>
    <lineage>
        <taxon>Bacteria</taxon>
        <taxon>Bacillati</taxon>
        <taxon>Actinomycetota</taxon>
        <taxon>Actinomycetes</taxon>
        <taxon>Micromonosporales</taxon>
        <taxon>Micromonosporaceae</taxon>
        <taxon>Actinorhabdospora</taxon>
    </lineage>
</organism>
<protein>
    <recommendedName>
        <fullName evidence="5">Probable RNA 2'-phosphotransferase</fullName>
        <ecNumber evidence="5">2.7.1.-</ecNumber>
    </recommendedName>
</protein>
<dbReference type="Gene3D" id="3.20.170.30">
    <property type="match status" value="1"/>
</dbReference>
<evidence type="ECO:0000256" key="5">
    <source>
        <dbReference type="HAMAP-Rule" id="MF_00299"/>
    </source>
</evidence>
<dbReference type="PANTHER" id="PTHR12684:SF2">
    <property type="entry name" value="TRNA 2'-PHOSPHOTRANSFERASE 1"/>
    <property type="match status" value="1"/>
</dbReference>
<reference evidence="6" key="1">
    <citation type="submission" date="2023-03" db="EMBL/GenBank/DDBJ databases">
        <title>Actinorhabdospora filicis NBRC 111898.</title>
        <authorList>
            <person name="Ichikawa N."/>
            <person name="Sato H."/>
            <person name="Tonouchi N."/>
        </authorList>
    </citation>
    <scope>NUCLEOTIDE SEQUENCE</scope>
    <source>
        <strain evidence="6">NBRC 111898</strain>
    </source>
</reference>
<keyword evidence="2 5" id="KW-0808">Transferase</keyword>
<evidence type="ECO:0000256" key="3">
    <source>
        <dbReference type="ARBA" id="ARBA00023027"/>
    </source>
</evidence>
<dbReference type="GO" id="GO:0006388">
    <property type="term" value="P:tRNA splicing, via endonucleolytic cleavage and ligation"/>
    <property type="evidence" value="ECO:0007669"/>
    <property type="project" value="UniProtKB-UniRule"/>
</dbReference>
<evidence type="ECO:0000313" key="7">
    <source>
        <dbReference type="Proteomes" id="UP001165079"/>
    </source>
</evidence>
<dbReference type="SUPFAM" id="SSF56399">
    <property type="entry name" value="ADP-ribosylation"/>
    <property type="match status" value="1"/>
</dbReference>
<gene>
    <name evidence="5 6" type="primary">kptA</name>
    <name evidence="6" type="ORF">Afil01_46070</name>
</gene>
<evidence type="ECO:0000313" key="6">
    <source>
        <dbReference type="EMBL" id="GLZ79800.1"/>
    </source>
</evidence>
<dbReference type="RefSeq" id="WP_285664945.1">
    <property type="nucleotide sequence ID" value="NZ_BSTX01000003.1"/>
</dbReference>
<dbReference type="AlphaFoldDB" id="A0A9W6SPU7"/>
<sequence length="179" mass="19297">MRDTEIVRVSKTLSKALRHNPGGLGISLDANGWTDVEEVLAAFAARGRRLTREQLDLVVATNDKKRFTIQDGRIRANQGHSIEVDLALEPTAPPALLFHGTAENSVGSILATGIDKGGRHHVHLSLDTETARRVGARHGRPVVLTVLAGEMAAAGAEFYVSANGVWLVEHVPAEYVRTP</sequence>
<dbReference type="GO" id="GO:0000215">
    <property type="term" value="F:tRNA 2'-phosphotransferase activity"/>
    <property type="evidence" value="ECO:0007669"/>
    <property type="project" value="TreeGrafter"/>
</dbReference>
<dbReference type="Pfam" id="PF01885">
    <property type="entry name" value="PTS_2-RNA"/>
    <property type="match status" value="1"/>
</dbReference>
<dbReference type="NCBIfam" id="NF002014">
    <property type="entry name" value="PRK00819.1-4"/>
    <property type="match status" value="1"/>
</dbReference>
<dbReference type="InterPro" id="IPR002745">
    <property type="entry name" value="Ptrans_KptA/Tpt1"/>
</dbReference>
<comment type="similarity">
    <text evidence="1 5">Belongs to the KptA/TPT1 family.</text>
</comment>
<keyword evidence="3 5" id="KW-0520">NAD</keyword>
<dbReference type="GO" id="GO:0003950">
    <property type="term" value="F:NAD+ poly-ADP-ribosyltransferase activity"/>
    <property type="evidence" value="ECO:0007669"/>
    <property type="project" value="InterPro"/>
</dbReference>
<evidence type="ECO:0000256" key="4">
    <source>
        <dbReference type="ARBA" id="ARBA00025212"/>
    </source>
</evidence>
<dbReference type="PANTHER" id="PTHR12684">
    <property type="entry name" value="PUTATIVE PHOSPHOTRANSFERASE"/>
    <property type="match status" value="1"/>
</dbReference>
<dbReference type="InterPro" id="IPR022928">
    <property type="entry name" value="RNA_2'-PTrans_KptA"/>
</dbReference>
<keyword evidence="7" id="KW-1185">Reference proteome</keyword>
<dbReference type="EC" id="2.7.1.-" evidence="5"/>